<feature type="signal peptide" evidence="2">
    <location>
        <begin position="1"/>
        <end position="22"/>
    </location>
</feature>
<sequence>MRKKMVLLTLTAALVMSMGLTGCTTNTDNVTTRGAKNNMRTRTAQDGINPLGMNRNLDTNANKYHGYRYGTRGYGVDGVRGYGVDGIGTRGYGVGGTGTRGYGVGGTGTRGYGVGGTGTHGYGVGGTGTHGYGVGGTGTHSYGVDGIGTRGYGVDGMRGYGIDGLTHGYGTHGYGTHNYGMTGYGVDGTRLHGYGTGTHSMTNMQMNKKISNQIARMKGVKSANVMLTNNNAYVAVSTDGHMKTKGTGKGAHHLKTKATHHRGTGNLSARSKTYAHNMDTSSDVSSDLKQRIAEIVKKDAPQCQQVYVSSNPDFVQRMNEFMKSSAAGHPLSGFSREFEDMVHRIFPTQEAGRTTQMNVSHPKQLHKMAPGLR</sequence>
<feature type="region of interest" description="Disordered" evidence="1">
    <location>
        <begin position="243"/>
        <end position="267"/>
    </location>
</feature>
<evidence type="ECO:0000256" key="1">
    <source>
        <dbReference type="SAM" id="MobiDB-lite"/>
    </source>
</evidence>
<keyword evidence="4" id="KW-1185">Reference proteome</keyword>
<dbReference type="InterPro" id="IPR019076">
    <property type="entry name" value="Spore_lipoprot_YhcN/YlaJ-like"/>
</dbReference>
<organism evidence="3 4">
    <name type="scientific">Paenibacillus popilliae ATCC 14706</name>
    <dbReference type="NCBI Taxonomy" id="1212764"/>
    <lineage>
        <taxon>Bacteria</taxon>
        <taxon>Bacillati</taxon>
        <taxon>Bacillota</taxon>
        <taxon>Bacilli</taxon>
        <taxon>Bacillales</taxon>
        <taxon>Paenibacillaceae</taxon>
        <taxon>Paenibacillus</taxon>
    </lineage>
</organism>
<dbReference type="Proteomes" id="UP000029453">
    <property type="component" value="Unassembled WGS sequence"/>
</dbReference>
<dbReference type="OrthoDB" id="1707228at2"/>
<protein>
    <recommendedName>
        <fullName evidence="5">Lipoprotein</fullName>
    </recommendedName>
</protein>
<comment type="caution">
    <text evidence="3">The sequence shown here is derived from an EMBL/GenBank/DDBJ whole genome shotgun (WGS) entry which is preliminary data.</text>
</comment>
<dbReference type="PROSITE" id="PS51257">
    <property type="entry name" value="PROKAR_LIPOPROTEIN"/>
    <property type="match status" value="1"/>
</dbReference>
<reference evidence="3 4" key="1">
    <citation type="submission" date="2012-10" db="EMBL/GenBank/DDBJ databases">
        <title>Draft Genome Sequence of Paenibacillus popilliae ATCC 14706T.</title>
        <authorList>
            <person name="Iiyama K."/>
            <person name="Mori K."/>
            <person name="Mon H."/>
            <person name="Chieda Y."/>
            <person name="Lee J.M."/>
            <person name="Kusakabe T."/>
            <person name="Tashiro K."/>
            <person name="Asano S."/>
            <person name="Yasunaga-Aoki C."/>
            <person name="Shimizu S."/>
        </authorList>
    </citation>
    <scope>NUCLEOTIDE SEQUENCE [LARGE SCALE GENOMIC DNA]</scope>
    <source>
        <strain evidence="3 4">ATCC 14706</strain>
    </source>
</reference>
<dbReference type="EMBL" id="BALG01000476">
    <property type="protein sequence ID" value="GAC44401.1"/>
    <property type="molecule type" value="Genomic_DNA"/>
</dbReference>
<dbReference type="AlphaFoldDB" id="M9LRZ2"/>
<feature type="compositionally biased region" description="Basic residues" evidence="1">
    <location>
        <begin position="243"/>
        <end position="263"/>
    </location>
</feature>
<evidence type="ECO:0000313" key="4">
    <source>
        <dbReference type="Proteomes" id="UP000029453"/>
    </source>
</evidence>
<evidence type="ECO:0008006" key="5">
    <source>
        <dbReference type="Google" id="ProtNLM"/>
    </source>
</evidence>
<evidence type="ECO:0000256" key="2">
    <source>
        <dbReference type="SAM" id="SignalP"/>
    </source>
</evidence>
<feature type="chain" id="PRO_5039315396" description="Lipoprotein" evidence="2">
    <location>
        <begin position="23"/>
        <end position="373"/>
    </location>
</feature>
<dbReference type="Pfam" id="PF09580">
    <property type="entry name" value="Spore_YhcN_YlaJ"/>
    <property type="match status" value="1"/>
</dbReference>
<gene>
    <name evidence="3" type="ORF">PPOP_3805</name>
</gene>
<feature type="region of interest" description="Disordered" evidence="1">
    <location>
        <begin position="354"/>
        <end position="373"/>
    </location>
</feature>
<accession>M9LRZ2</accession>
<proteinExistence type="predicted"/>
<name>M9LRZ2_PAEPP</name>
<evidence type="ECO:0000313" key="3">
    <source>
        <dbReference type="EMBL" id="GAC44401.1"/>
    </source>
</evidence>
<keyword evidence="2" id="KW-0732">Signal</keyword>
<dbReference type="RefSeq" id="WP_006288224.1">
    <property type="nucleotide sequence ID" value="NZ_BALG01000476.1"/>
</dbReference>